<organism evidence="1">
    <name type="scientific">candidate division TA06 bacterium ADurb.Bin131</name>
    <dbReference type="NCBI Taxonomy" id="1852827"/>
    <lineage>
        <taxon>Bacteria</taxon>
        <taxon>Bacteria division TA06</taxon>
    </lineage>
</organism>
<dbReference type="PANTHER" id="PTHR30348:SF4">
    <property type="entry name" value="DUF72 DOMAIN-CONTAINING PROTEIN"/>
    <property type="match status" value="1"/>
</dbReference>
<dbReference type="InterPro" id="IPR036520">
    <property type="entry name" value="UPF0759_sf"/>
</dbReference>
<accession>A0A1V6CCA6</accession>
<gene>
    <name evidence="1" type="ORF">BWX89_00513</name>
</gene>
<evidence type="ECO:0000313" key="1">
    <source>
        <dbReference type="EMBL" id="OQB74500.1"/>
    </source>
</evidence>
<dbReference type="SUPFAM" id="SSF117396">
    <property type="entry name" value="TM1631-like"/>
    <property type="match status" value="1"/>
</dbReference>
<comment type="caution">
    <text evidence="1">The sequence shown here is derived from an EMBL/GenBank/DDBJ whole genome shotgun (WGS) entry which is preliminary data.</text>
</comment>
<proteinExistence type="predicted"/>
<dbReference type="EMBL" id="MWDQ01000039">
    <property type="protein sequence ID" value="OQB74500.1"/>
    <property type="molecule type" value="Genomic_DNA"/>
</dbReference>
<dbReference type="InterPro" id="IPR002763">
    <property type="entry name" value="DUF72"/>
</dbReference>
<reference evidence="1" key="1">
    <citation type="submission" date="2017-02" db="EMBL/GenBank/DDBJ databases">
        <title>Delving into the versatile metabolic prowess of the omnipresent phylum Bacteroidetes.</title>
        <authorList>
            <person name="Nobu M.K."/>
            <person name="Mei R."/>
            <person name="Narihiro T."/>
            <person name="Kuroda K."/>
            <person name="Liu W.-T."/>
        </authorList>
    </citation>
    <scope>NUCLEOTIDE SEQUENCE</scope>
    <source>
        <strain evidence="1">ADurb.Bin131</strain>
    </source>
</reference>
<protein>
    <recommendedName>
        <fullName evidence="2">DUF72 domain-containing protein</fullName>
    </recommendedName>
</protein>
<dbReference type="PANTHER" id="PTHR30348">
    <property type="entry name" value="UNCHARACTERIZED PROTEIN YECE"/>
    <property type="match status" value="1"/>
</dbReference>
<dbReference type="Proteomes" id="UP000485562">
    <property type="component" value="Unassembled WGS sequence"/>
</dbReference>
<sequence length="248" mass="29547">MTDKRVYIGTSGWNYGMWVGVLYPEGLPSKDYLKFYSRQFSTVEVNSSFYHFPRDTTYKNWYSCVPEDSLFSVKAHRSITHIKRFCDINEEWERFVEGITNLKNKLGVVLFQFPASFKADDENLKRVENFLRDLQVKTKNIRLAFEFRHKSWDNKQIHKILTEHNAGWVIANSSKYPEIEKITSDFVYLRMHGPEEIFASEYSEEQLKNLATKIKKWRKKMDVFVYFNNDFYGYAVKNAMSLIRLLED</sequence>
<dbReference type="Gene3D" id="3.20.20.410">
    <property type="entry name" value="Protein of unknown function UPF0759"/>
    <property type="match status" value="1"/>
</dbReference>
<name>A0A1V6CCA6_UNCT6</name>
<dbReference type="Pfam" id="PF01904">
    <property type="entry name" value="DUF72"/>
    <property type="match status" value="1"/>
</dbReference>
<evidence type="ECO:0008006" key="2">
    <source>
        <dbReference type="Google" id="ProtNLM"/>
    </source>
</evidence>
<dbReference type="AlphaFoldDB" id="A0A1V6CCA6"/>